<name>A0AAD0U5G6_9BURK</name>
<dbReference type="GO" id="GO:0003677">
    <property type="term" value="F:DNA binding"/>
    <property type="evidence" value="ECO:0007669"/>
    <property type="project" value="InterPro"/>
</dbReference>
<dbReference type="RefSeq" id="WP_082803130.1">
    <property type="nucleotide sequence ID" value="NZ_CP024996.1"/>
</dbReference>
<evidence type="ECO:0000313" key="3">
    <source>
        <dbReference type="Proteomes" id="UP000269199"/>
    </source>
</evidence>
<organism evidence="2 3">
    <name type="scientific">Herbaspirillum rubrisubalbicans</name>
    <dbReference type="NCBI Taxonomy" id="80842"/>
    <lineage>
        <taxon>Bacteria</taxon>
        <taxon>Pseudomonadati</taxon>
        <taxon>Pseudomonadota</taxon>
        <taxon>Betaproteobacteria</taxon>
        <taxon>Burkholderiales</taxon>
        <taxon>Oxalobacteraceae</taxon>
        <taxon>Herbaspirillum</taxon>
    </lineage>
</organism>
<dbReference type="PROSITE" id="PS50943">
    <property type="entry name" value="HTH_CROC1"/>
    <property type="match status" value="1"/>
</dbReference>
<dbReference type="SMART" id="SM00530">
    <property type="entry name" value="HTH_XRE"/>
    <property type="match status" value="1"/>
</dbReference>
<gene>
    <name evidence="2" type="ORF">RC54_05980</name>
</gene>
<sequence>MKFEFSRDWCIRMARFDTGESVSAGPLALDPDPKSVLAMLSSLELERPNIVFGRFINLLRRNKKLSREALAEKVDIDISELFEIETDNNYSPEPRSVYQLAKFFDLPKNLLMQISGLTTQRNAYVMNAAVRFAARSDTSTELSPEEKAALEAFIAVLNDQKIR</sequence>
<dbReference type="CDD" id="cd00093">
    <property type="entry name" value="HTH_XRE"/>
    <property type="match status" value="1"/>
</dbReference>
<dbReference type="SUPFAM" id="SSF47413">
    <property type="entry name" value="lambda repressor-like DNA-binding domains"/>
    <property type="match status" value="1"/>
</dbReference>
<dbReference type="EMBL" id="CP024996">
    <property type="protein sequence ID" value="AYR23400.1"/>
    <property type="molecule type" value="Genomic_DNA"/>
</dbReference>
<accession>A0AAD0U5G6</accession>
<proteinExistence type="predicted"/>
<protein>
    <submittedName>
        <fullName evidence="2">XRE family transcriptional regulator</fullName>
    </submittedName>
</protein>
<dbReference type="AlphaFoldDB" id="A0AAD0U5G6"/>
<feature type="domain" description="HTH cro/C1-type" evidence="1">
    <location>
        <begin position="56"/>
        <end position="111"/>
    </location>
</feature>
<evidence type="ECO:0000259" key="1">
    <source>
        <dbReference type="PROSITE" id="PS50943"/>
    </source>
</evidence>
<evidence type="ECO:0000313" key="2">
    <source>
        <dbReference type="EMBL" id="AYR23400.1"/>
    </source>
</evidence>
<dbReference type="InterPro" id="IPR001387">
    <property type="entry name" value="Cro/C1-type_HTH"/>
</dbReference>
<dbReference type="Pfam" id="PF12844">
    <property type="entry name" value="HTH_19"/>
    <property type="match status" value="1"/>
</dbReference>
<dbReference type="Gene3D" id="1.10.260.40">
    <property type="entry name" value="lambda repressor-like DNA-binding domains"/>
    <property type="match status" value="1"/>
</dbReference>
<reference evidence="2 3" key="1">
    <citation type="submission" date="2017-11" db="EMBL/GenBank/DDBJ databases">
        <title>Complete genome sequence of Herbaspirillum rubrisubalbicans DSM 11543.</title>
        <authorList>
            <person name="Chen M."/>
            <person name="An Q."/>
        </authorList>
    </citation>
    <scope>NUCLEOTIDE SEQUENCE [LARGE SCALE GENOMIC DNA]</scope>
    <source>
        <strain evidence="2 3">DSM 11543</strain>
    </source>
</reference>
<dbReference type="InterPro" id="IPR010982">
    <property type="entry name" value="Lambda_DNA-bd_dom_sf"/>
</dbReference>
<dbReference type="Proteomes" id="UP000269199">
    <property type="component" value="Chromosome"/>
</dbReference>